<proteinExistence type="predicted"/>
<reference evidence="2 3" key="1">
    <citation type="journal article" date="2024" name="Nat. Commun.">
        <title>Phylogenomics reveals the evolutionary origins of lichenization in chlorophyte algae.</title>
        <authorList>
            <person name="Puginier C."/>
            <person name="Libourel C."/>
            <person name="Otte J."/>
            <person name="Skaloud P."/>
            <person name="Haon M."/>
            <person name="Grisel S."/>
            <person name="Petersen M."/>
            <person name="Berrin J.G."/>
            <person name="Delaux P.M."/>
            <person name="Dal Grande F."/>
            <person name="Keller J."/>
        </authorList>
    </citation>
    <scope>NUCLEOTIDE SEQUENCE [LARGE SCALE GENOMIC DNA]</scope>
    <source>
        <strain evidence="2 3">SAG 2043</strain>
    </source>
</reference>
<feature type="compositionally biased region" description="Polar residues" evidence="1">
    <location>
        <begin position="163"/>
        <end position="180"/>
    </location>
</feature>
<gene>
    <name evidence="2" type="ORF">WJX72_005716</name>
</gene>
<protein>
    <submittedName>
        <fullName evidence="2">Uncharacterized protein</fullName>
    </submittedName>
</protein>
<feature type="compositionally biased region" description="Polar residues" evidence="1">
    <location>
        <begin position="1"/>
        <end position="18"/>
    </location>
</feature>
<dbReference type="AlphaFoldDB" id="A0AAW1PPX2"/>
<evidence type="ECO:0000256" key="1">
    <source>
        <dbReference type="SAM" id="MobiDB-lite"/>
    </source>
</evidence>
<comment type="caution">
    <text evidence="2">The sequence shown here is derived from an EMBL/GenBank/DDBJ whole genome shotgun (WGS) entry which is preliminary data.</text>
</comment>
<feature type="compositionally biased region" description="Low complexity" evidence="1">
    <location>
        <begin position="147"/>
        <end position="162"/>
    </location>
</feature>
<evidence type="ECO:0000313" key="2">
    <source>
        <dbReference type="EMBL" id="KAK9810154.1"/>
    </source>
</evidence>
<name>A0AAW1PPX2_9CHLO</name>
<feature type="compositionally biased region" description="Low complexity" evidence="1">
    <location>
        <begin position="111"/>
        <end position="126"/>
    </location>
</feature>
<feature type="compositionally biased region" description="Low complexity" evidence="1">
    <location>
        <begin position="25"/>
        <end position="62"/>
    </location>
</feature>
<dbReference type="Proteomes" id="UP001489004">
    <property type="component" value="Unassembled WGS sequence"/>
</dbReference>
<accession>A0AAW1PPX2</accession>
<organism evidence="2 3">
    <name type="scientific">[Myrmecia] bisecta</name>
    <dbReference type="NCBI Taxonomy" id="41462"/>
    <lineage>
        <taxon>Eukaryota</taxon>
        <taxon>Viridiplantae</taxon>
        <taxon>Chlorophyta</taxon>
        <taxon>core chlorophytes</taxon>
        <taxon>Trebouxiophyceae</taxon>
        <taxon>Trebouxiales</taxon>
        <taxon>Trebouxiaceae</taxon>
        <taxon>Myrmecia</taxon>
    </lineage>
</organism>
<keyword evidence="3" id="KW-1185">Reference proteome</keyword>
<feature type="region of interest" description="Disordered" evidence="1">
    <location>
        <begin position="1"/>
        <end position="259"/>
    </location>
</feature>
<sequence>MQPQHWTGSAHPDSSPSTWFVGGLAQPQQQQAWQPQQQYNQMAYARQQQQQQQQQQRHQQQNLMALLSDSEMPQQQGHMQSQQPQHFRQTQQAGSLPGLESMWGSDELELPFAPEGQAGAAGPGTAFSGSRPMSGRATPLDDMGTMPGQHQPQQHATAAPQGRQGSEAQPSSRHAGNNTARPGKQSMADDHFEGEVFFFAQDEAAGDTEADVSNVELRGHVPRVHTVETQRPPYSERPTAIRKGRAGSLQKADDEHVDN</sequence>
<dbReference type="EMBL" id="JALJOR010000010">
    <property type="protein sequence ID" value="KAK9810154.1"/>
    <property type="molecule type" value="Genomic_DNA"/>
</dbReference>
<feature type="compositionally biased region" description="Low complexity" evidence="1">
    <location>
        <begin position="72"/>
        <end position="86"/>
    </location>
</feature>
<evidence type="ECO:0000313" key="3">
    <source>
        <dbReference type="Proteomes" id="UP001489004"/>
    </source>
</evidence>